<evidence type="ECO:0000259" key="2">
    <source>
        <dbReference type="Pfam" id="PF04909"/>
    </source>
</evidence>
<dbReference type="GO" id="GO:0016787">
    <property type="term" value="F:hydrolase activity"/>
    <property type="evidence" value="ECO:0007669"/>
    <property type="project" value="InterPro"/>
</dbReference>
<dbReference type="GO" id="GO:0005737">
    <property type="term" value="C:cytoplasm"/>
    <property type="evidence" value="ECO:0007669"/>
    <property type="project" value="TreeGrafter"/>
</dbReference>
<dbReference type="SUPFAM" id="SSF51556">
    <property type="entry name" value="Metallo-dependent hydrolases"/>
    <property type="match status" value="1"/>
</dbReference>
<organism evidence="3 4">
    <name type="scientific">Mycobacterium fragae</name>
    <dbReference type="NCBI Taxonomy" id="1260918"/>
    <lineage>
        <taxon>Bacteria</taxon>
        <taxon>Bacillati</taxon>
        <taxon>Actinomycetota</taxon>
        <taxon>Actinomycetes</taxon>
        <taxon>Mycobacteriales</taxon>
        <taxon>Mycobacteriaceae</taxon>
        <taxon>Mycobacterium</taxon>
    </lineage>
</organism>
<protein>
    <recommendedName>
        <fullName evidence="2">Amidohydrolase-related domain-containing protein</fullName>
    </recommendedName>
</protein>
<dbReference type="InterPro" id="IPR006680">
    <property type="entry name" value="Amidohydro-rel"/>
</dbReference>
<dbReference type="EMBL" id="LQOW01000005">
    <property type="protein sequence ID" value="ORV63863.1"/>
    <property type="molecule type" value="Genomic_DNA"/>
</dbReference>
<dbReference type="GO" id="GO:0016831">
    <property type="term" value="F:carboxy-lyase activity"/>
    <property type="evidence" value="ECO:0007669"/>
    <property type="project" value="InterPro"/>
</dbReference>
<gene>
    <name evidence="3" type="ORF">AWC06_07665</name>
</gene>
<sequence>MCHYALTYRHDKWDNGHVARVIDSDQHLYESRSMWADYIDPAARHDALSLVDDELGYTWLSWRGTHLALADVHLPGDTASCGEHRKRQRAGQPSSYRYDDALPEPYWLPASRVQWLDDAGLDEAVVFPNYGLLWERRLSSSLPAVTANMRAWNRWCAVVAGEGRGRLHPVAHLTLRDPDWLEAELETLARGGVRLAMIGAGPVDDRPLSHPDHDRIWSAFVDHAITPVFHVADQVRVFDDCWYPDDPEDLVPATEAVFLWVPPALALTDLILHGVFDRHPGLRFGVVELSSAWVPQFLLMLDGASDFTTRLNGKPVAKLSRRPSEYFLDHVRVSSFSYEDPKRLTEATGDVFMFCSDYPHSEGTLTPLDDYQRMGCQEPQMPGLFHTNVDALLHH</sequence>
<dbReference type="InterPro" id="IPR032466">
    <property type="entry name" value="Metal_Hydrolase"/>
</dbReference>
<accession>A0A1X1V453</accession>
<dbReference type="Pfam" id="PF04909">
    <property type="entry name" value="Amidohydro_2"/>
    <property type="match status" value="1"/>
</dbReference>
<reference evidence="3 4" key="1">
    <citation type="submission" date="2016-01" db="EMBL/GenBank/DDBJ databases">
        <title>The new phylogeny of the genus Mycobacterium.</title>
        <authorList>
            <person name="Tarcisio F."/>
            <person name="Conor M."/>
            <person name="Antonella G."/>
            <person name="Elisabetta G."/>
            <person name="Giulia F.S."/>
            <person name="Sara T."/>
            <person name="Anna F."/>
            <person name="Clotilde B."/>
            <person name="Roberto B."/>
            <person name="Veronica D.S."/>
            <person name="Fabio R."/>
            <person name="Monica P."/>
            <person name="Olivier J."/>
            <person name="Enrico T."/>
            <person name="Nicola S."/>
        </authorList>
    </citation>
    <scope>NUCLEOTIDE SEQUENCE [LARGE SCALE GENOMIC DNA]</scope>
    <source>
        <strain evidence="3 4">DSM 45731</strain>
    </source>
</reference>
<name>A0A1X1V453_9MYCO</name>
<dbReference type="AlphaFoldDB" id="A0A1X1V453"/>
<dbReference type="PANTHER" id="PTHR21240">
    <property type="entry name" value="2-AMINO-3-CARBOXYLMUCONATE-6-SEMIALDEHYDE DECARBOXYLASE"/>
    <property type="match status" value="1"/>
</dbReference>
<feature type="domain" description="Amidohydrolase-related" evidence="2">
    <location>
        <begin position="150"/>
        <end position="388"/>
    </location>
</feature>
<keyword evidence="4" id="KW-1185">Reference proteome</keyword>
<dbReference type="GO" id="GO:0019748">
    <property type="term" value="P:secondary metabolic process"/>
    <property type="evidence" value="ECO:0007669"/>
    <property type="project" value="TreeGrafter"/>
</dbReference>
<proteinExistence type="predicted"/>
<dbReference type="Proteomes" id="UP000194000">
    <property type="component" value="Unassembled WGS sequence"/>
</dbReference>
<dbReference type="PANTHER" id="PTHR21240:SF28">
    <property type="entry name" value="ISO-OROTATE DECARBOXYLASE (EUROFUNG)"/>
    <property type="match status" value="1"/>
</dbReference>
<evidence type="ECO:0000256" key="1">
    <source>
        <dbReference type="ARBA" id="ARBA00023239"/>
    </source>
</evidence>
<keyword evidence="1" id="KW-0456">Lyase</keyword>
<dbReference type="Gene3D" id="3.20.20.140">
    <property type="entry name" value="Metal-dependent hydrolases"/>
    <property type="match status" value="1"/>
</dbReference>
<dbReference type="InterPro" id="IPR032465">
    <property type="entry name" value="ACMSD"/>
</dbReference>
<comment type="caution">
    <text evidence="3">The sequence shown here is derived from an EMBL/GenBank/DDBJ whole genome shotgun (WGS) entry which is preliminary data.</text>
</comment>
<dbReference type="STRING" id="1260918.AWC06_07665"/>
<evidence type="ECO:0000313" key="3">
    <source>
        <dbReference type="EMBL" id="ORV63863.1"/>
    </source>
</evidence>
<evidence type="ECO:0000313" key="4">
    <source>
        <dbReference type="Proteomes" id="UP000194000"/>
    </source>
</evidence>